<comment type="caution">
    <text evidence="2">The sequence shown here is derived from an EMBL/GenBank/DDBJ whole genome shotgun (WGS) entry which is preliminary data.</text>
</comment>
<feature type="region of interest" description="Disordered" evidence="1">
    <location>
        <begin position="33"/>
        <end position="61"/>
    </location>
</feature>
<dbReference type="OrthoDB" id="5586749at2759"/>
<organism evidence="2 3">
    <name type="scientific">Coemansia erecta</name>
    <dbReference type="NCBI Taxonomy" id="147472"/>
    <lineage>
        <taxon>Eukaryota</taxon>
        <taxon>Fungi</taxon>
        <taxon>Fungi incertae sedis</taxon>
        <taxon>Zoopagomycota</taxon>
        <taxon>Kickxellomycotina</taxon>
        <taxon>Kickxellomycetes</taxon>
        <taxon>Kickxellales</taxon>
        <taxon>Kickxellaceae</taxon>
        <taxon>Coemansia</taxon>
    </lineage>
</organism>
<feature type="compositionally biased region" description="Basic and acidic residues" evidence="1">
    <location>
        <begin position="171"/>
        <end position="200"/>
    </location>
</feature>
<feature type="compositionally biased region" description="Pro residues" evidence="1">
    <location>
        <begin position="450"/>
        <end position="465"/>
    </location>
</feature>
<proteinExistence type="predicted"/>
<dbReference type="EMBL" id="JANBOJ010000090">
    <property type="protein sequence ID" value="KAJ1722901.1"/>
    <property type="molecule type" value="Genomic_DNA"/>
</dbReference>
<evidence type="ECO:0000313" key="2">
    <source>
        <dbReference type="EMBL" id="KAJ1722901.1"/>
    </source>
</evidence>
<gene>
    <name evidence="2" type="ORF">LPJ53_002731</name>
</gene>
<dbReference type="AlphaFoldDB" id="A0A9W7Y0T6"/>
<name>A0A9W7Y0T6_9FUNG</name>
<feature type="region of interest" description="Disordered" evidence="1">
    <location>
        <begin position="145"/>
        <end position="240"/>
    </location>
</feature>
<accession>A0A9W7Y0T6</accession>
<reference evidence="2" key="1">
    <citation type="submission" date="2022-07" db="EMBL/GenBank/DDBJ databases">
        <title>Phylogenomic reconstructions and comparative analyses of Kickxellomycotina fungi.</title>
        <authorList>
            <person name="Reynolds N.K."/>
            <person name="Stajich J.E."/>
            <person name="Barry K."/>
            <person name="Grigoriev I.V."/>
            <person name="Crous P."/>
            <person name="Smith M.E."/>
        </authorList>
    </citation>
    <scope>NUCLEOTIDE SEQUENCE</scope>
    <source>
        <strain evidence="2">NBRC 32514</strain>
    </source>
</reference>
<feature type="compositionally biased region" description="Gly residues" evidence="1">
    <location>
        <begin position="339"/>
        <end position="348"/>
    </location>
</feature>
<feature type="region of interest" description="Disordered" evidence="1">
    <location>
        <begin position="103"/>
        <end position="127"/>
    </location>
</feature>
<dbReference type="Proteomes" id="UP001149813">
    <property type="component" value="Unassembled WGS sequence"/>
</dbReference>
<feature type="compositionally biased region" description="Basic residues" evidence="1">
    <location>
        <begin position="480"/>
        <end position="490"/>
    </location>
</feature>
<evidence type="ECO:0000256" key="1">
    <source>
        <dbReference type="SAM" id="MobiDB-lite"/>
    </source>
</evidence>
<evidence type="ECO:0000313" key="3">
    <source>
        <dbReference type="Proteomes" id="UP001149813"/>
    </source>
</evidence>
<protein>
    <submittedName>
        <fullName evidence="2">Uncharacterized protein</fullName>
    </submittedName>
</protein>
<feature type="region of interest" description="Disordered" evidence="1">
    <location>
        <begin position="277"/>
        <end position="505"/>
    </location>
</feature>
<feature type="compositionally biased region" description="Basic and acidic residues" evidence="1">
    <location>
        <begin position="376"/>
        <end position="395"/>
    </location>
</feature>
<sequence length="505" mass="53631">MGKKVRRKRQRSLFSMSSASEYSVLDSGRIGGGFDPLHLSRGSQRHRSSSGPSAWGVNGTEPPSLELLAEMIKEEIRQASGLRRALDRVGAEAEVMAQRVAGLAGEQQGRAQQDNAPRRAGKARQVHFVVPDDVRFRWLGIFQQPSESESESEDESGLEHESGAGTGIGKDTGRDSAAKAETKAADKAEPKTADKAETSTEPRVPTPTPRSPQTGRRITLGTGVRQGRVQAERQRARRAASAAAATAEAAADEGSAADTAYAGNSSVEAVYGGSRVDARASKAPAAQRTASAQSSESFEDVGQRRNSVDGSGARARLAAPSSDESSEGRRLVRRVTTTGGRGGGGGGAQPLRGDEALGGILGGTRDFFKSRLRARAPGEEGRTDSEVKSRHEGRPRVGGRQASSAEYPRTEQHPPAASAPETPTGGRQRRNTDESTYGRSSVLADDDALTPPPLPKMPPLPPTPRLPADGDADSIDYHLRRLKGERKTRRSSFMATLSSMLGRKD</sequence>
<keyword evidence="3" id="KW-1185">Reference proteome</keyword>